<feature type="domain" description="Glycoside hydrolase family 9" evidence="9">
    <location>
        <begin position="3"/>
        <end position="75"/>
    </location>
</feature>
<protein>
    <recommendedName>
        <fullName evidence="3">cellulase</fullName>
        <ecNumber evidence="3">3.2.1.4</ecNumber>
    </recommendedName>
</protein>
<evidence type="ECO:0000256" key="7">
    <source>
        <dbReference type="ARBA" id="ARBA00023295"/>
    </source>
</evidence>
<dbReference type="Gene3D" id="1.50.10.10">
    <property type="match status" value="1"/>
</dbReference>
<dbReference type="Pfam" id="PF00759">
    <property type="entry name" value="Glyco_hydro_9"/>
    <property type="match status" value="1"/>
</dbReference>
<evidence type="ECO:0000313" key="11">
    <source>
        <dbReference type="Proteomes" id="UP001642483"/>
    </source>
</evidence>
<dbReference type="InterPro" id="IPR001701">
    <property type="entry name" value="Glyco_hydro_9"/>
</dbReference>
<keyword evidence="5" id="KW-0136">Cellulose degradation</keyword>
<keyword evidence="7" id="KW-0326">Glycosidase</keyword>
<evidence type="ECO:0000259" key="9">
    <source>
        <dbReference type="Pfam" id="PF00759"/>
    </source>
</evidence>
<dbReference type="PANTHER" id="PTHR22298">
    <property type="entry name" value="ENDO-1,4-BETA-GLUCANASE"/>
    <property type="match status" value="1"/>
</dbReference>
<dbReference type="EC" id="3.2.1.4" evidence="3"/>
<evidence type="ECO:0000256" key="2">
    <source>
        <dbReference type="ARBA" id="ARBA00007072"/>
    </source>
</evidence>
<evidence type="ECO:0000256" key="3">
    <source>
        <dbReference type="ARBA" id="ARBA00012601"/>
    </source>
</evidence>
<dbReference type="Proteomes" id="UP001642483">
    <property type="component" value="Unassembled WGS sequence"/>
</dbReference>
<evidence type="ECO:0000313" key="10">
    <source>
        <dbReference type="EMBL" id="CAK8692880.1"/>
    </source>
</evidence>
<accession>A0ABP0GRM2</accession>
<dbReference type="InterPro" id="IPR008928">
    <property type="entry name" value="6-hairpin_glycosidase_sf"/>
</dbReference>
<evidence type="ECO:0000256" key="5">
    <source>
        <dbReference type="ARBA" id="ARBA00023001"/>
    </source>
</evidence>
<keyword evidence="6" id="KW-0119">Carbohydrate metabolism</keyword>
<reference evidence="10 11" key="1">
    <citation type="submission" date="2024-02" db="EMBL/GenBank/DDBJ databases">
        <authorList>
            <person name="Daric V."/>
            <person name="Darras S."/>
        </authorList>
    </citation>
    <scope>NUCLEOTIDE SEQUENCE [LARGE SCALE GENOMIC DNA]</scope>
</reference>
<sequence>MAREQYQLSMPAVNAYYRSYSGYNDELVWGALWLYKATGERKYLDDAKNKYVEFGGGETPIMFSWDDKRAGSQVRHTMKL</sequence>
<comment type="similarity">
    <text evidence="2">Belongs to the glycosyl hydrolase 9 (cellulase E) family.</text>
</comment>
<evidence type="ECO:0000256" key="8">
    <source>
        <dbReference type="ARBA" id="ARBA00023326"/>
    </source>
</evidence>
<dbReference type="InterPro" id="IPR012341">
    <property type="entry name" value="6hp_glycosidase-like_sf"/>
</dbReference>
<dbReference type="SUPFAM" id="SSF48208">
    <property type="entry name" value="Six-hairpin glycosidases"/>
    <property type="match status" value="1"/>
</dbReference>
<keyword evidence="8" id="KW-0624">Polysaccharide degradation</keyword>
<proteinExistence type="inferred from homology"/>
<keyword evidence="4" id="KW-0378">Hydrolase</keyword>
<comment type="caution">
    <text evidence="10">The sequence shown here is derived from an EMBL/GenBank/DDBJ whole genome shotgun (WGS) entry which is preliminary data.</text>
</comment>
<evidence type="ECO:0000256" key="1">
    <source>
        <dbReference type="ARBA" id="ARBA00000966"/>
    </source>
</evidence>
<name>A0ABP0GRM2_CLALP</name>
<organism evidence="10 11">
    <name type="scientific">Clavelina lepadiformis</name>
    <name type="common">Light-bulb sea squirt</name>
    <name type="synonym">Ascidia lepadiformis</name>
    <dbReference type="NCBI Taxonomy" id="159417"/>
    <lineage>
        <taxon>Eukaryota</taxon>
        <taxon>Metazoa</taxon>
        <taxon>Chordata</taxon>
        <taxon>Tunicata</taxon>
        <taxon>Ascidiacea</taxon>
        <taxon>Aplousobranchia</taxon>
        <taxon>Clavelinidae</taxon>
        <taxon>Clavelina</taxon>
    </lineage>
</organism>
<evidence type="ECO:0000256" key="6">
    <source>
        <dbReference type="ARBA" id="ARBA00023277"/>
    </source>
</evidence>
<gene>
    <name evidence="10" type="ORF">CVLEPA_LOCUS26116</name>
</gene>
<keyword evidence="11" id="KW-1185">Reference proteome</keyword>
<dbReference type="EMBL" id="CAWYQH010000130">
    <property type="protein sequence ID" value="CAK8692880.1"/>
    <property type="molecule type" value="Genomic_DNA"/>
</dbReference>
<comment type="catalytic activity">
    <reaction evidence="1">
        <text>Endohydrolysis of (1-&gt;4)-beta-D-glucosidic linkages in cellulose, lichenin and cereal beta-D-glucans.</text>
        <dbReference type="EC" id="3.2.1.4"/>
    </reaction>
</comment>
<evidence type="ECO:0000256" key="4">
    <source>
        <dbReference type="ARBA" id="ARBA00022801"/>
    </source>
</evidence>